<accession>A0ABV8LK89</accession>
<gene>
    <name evidence="3" type="ORF">ACFOZ4_09735</name>
</gene>
<sequence>MVFERGEIVYLRHFQHSAVSGLFPLRAVQHDDQGVLLWGQAGGRHFYTVMTDGRMMRQTPLPEWVDGPKRLIDAEAGHSVLSWHPTGADYSIRFFFSPAGDFLNWYANLEVPAVPWRSAELAGLDTVDWDLDVWIEPDRSWRWKDEEEFAERLRLPDYYWVDDEQRVRQAGLEVIKLVEAGDFPFDGTWTGFRPDPDWGPIVSTTPLPGWDAPRRP</sequence>
<name>A0ABV8LK89_9ACTN</name>
<evidence type="ECO:0000313" key="3">
    <source>
        <dbReference type="EMBL" id="MFC4130881.1"/>
    </source>
</evidence>
<dbReference type="InterPro" id="IPR007295">
    <property type="entry name" value="DUF402"/>
</dbReference>
<dbReference type="RefSeq" id="WP_253757028.1">
    <property type="nucleotide sequence ID" value="NZ_JAMZDZ010000001.1"/>
</dbReference>
<dbReference type="EMBL" id="JBHSAY010000005">
    <property type="protein sequence ID" value="MFC4130881.1"/>
    <property type="molecule type" value="Genomic_DNA"/>
</dbReference>
<evidence type="ECO:0000313" key="4">
    <source>
        <dbReference type="Proteomes" id="UP001595816"/>
    </source>
</evidence>
<dbReference type="InterPro" id="IPR050212">
    <property type="entry name" value="Ntdp-like"/>
</dbReference>
<comment type="caution">
    <text evidence="3">The sequence shown here is derived from an EMBL/GenBank/DDBJ whole genome shotgun (WGS) entry which is preliminary data.</text>
</comment>
<dbReference type="PANTHER" id="PTHR39159">
    <property type="match status" value="1"/>
</dbReference>
<dbReference type="Proteomes" id="UP001595816">
    <property type="component" value="Unassembled WGS sequence"/>
</dbReference>
<dbReference type="Gene3D" id="2.40.380.10">
    <property type="entry name" value="FomD-like"/>
    <property type="match status" value="1"/>
</dbReference>
<keyword evidence="1" id="KW-0378">Hydrolase</keyword>
<feature type="domain" description="DUF402" evidence="2">
    <location>
        <begin position="55"/>
        <end position="182"/>
    </location>
</feature>
<evidence type="ECO:0000256" key="1">
    <source>
        <dbReference type="ARBA" id="ARBA00022801"/>
    </source>
</evidence>
<organism evidence="3 4">
    <name type="scientific">Hamadaea flava</name>
    <dbReference type="NCBI Taxonomy" id="1742688"/>
    <lineage>
        <taxon>Bacteria</taxon>
        <taxon>Bacillati</taxon>
        <taxon>Actinomycetota</taxon>
        <taxon>Actinomycetes</taxon>
        <taxon>Micromonosporales</taxon>
        <taxon>Micromonosporaceae</taxon>
        <taxon>Hamadaea</taxon>
    </lineage>
</organism>
<dbReference type="InterPro" id="IPR035930">
    <property type="entry name" value="FomD-like_sf"/>
</dbReference>
<evidence type="ECO:0000259" key="2">
    <source>
        <dbReference type="Pfam" id="PF04167"/>
    </source>
</evidence>
<dbReference type="PANTHER" id="PTHR39159:SF1">
    <property type="entry name" value="UPF0374 PROTEIN YGAC"/>
    <property type="match status" value="1"/>
</dbReference>
<dbReference type="SUPFAM" id="SSF159234">
    <property type="entry name" value="FomD-like"/>
    <property type="match status" value="1"/>
</dbReference>
<dbReference type="Pfam" id="PF04167">
    <property type="entry name" value="DUF402"/>
    <property type="match status" value="1"/>
</dbReference>
<reference evidence="4" key="1">
    <citation type="journal article" date="2019" name="Int. J. Syst. Evol. Microbiol.">
        <title>The Global Catalogue of Microorganisms (GCM) 10K type strain sequencing project: providing services to taxonomists for standard genome sequencing and annotation.</title>
        <authorList>
            <consortium name="The Broad Institute Genomics Platform"/>
            <consortium name="The Broad Institute Genome Sequencing Center for Infectious Disease"/>
            <person name="Wu L."/>
            <person name="Ma J."/>
        </authorList>
    </citation>
    <scope>NUCLEOTIDE SEQUENCE [LARGE SCALE GENOMIC DNA]</scope>
    <source>
        <strain evidence="4">CGMCC 4.7289</strain>
    </source>
</reference>
<keyword evidence="4" id="KW-1185">Reference proteome</keyword>
<protein>
    <submittedName>
        <fullName evidence="3">DUF402 domain-containing protein</fullName>
    </submittedName>
</protein>
<proteinExistence type="predicted"/>